<dbReference type="Proteomes" id="UP000777440">
    <property type="component" value="Unassembled WGS sequence"/>
</dbReference>
<keyword evidence="4" id="KW-1185">Reference proteome</keyword>
<dbReference type="RefSeq" id="WP_220338897.1">
    <property type="nucleotide sequence ID" value="NZ_JAEUAX010000002.1"/>
</dbReference>
<evidence type="ECO:0000313" key="3">
    <source>
        <dbReference type="EMBL" id="MBW9109087.1"/>
    </source>
</evidence>
<keyword evidence="2" id="KW-0812">Transmembrane</keyword>
<gene>
    <name evidence="3" type="ORF">JNB61_04845</name>
</gene>
<sequence>MATPPESAGDGTLPAADASVAPPTSFPPSAAVLTEEAPELPVAPPAPTPAAGAAKPPRNVALVALILGIVAFMLGWLPVVGLVLGALAVGFGITALRRRQSKGLAIPGIVMGGWGLLTSVIAILVLVVIAVQPQEFRDAVWSGYAQVLAGEAPTAAAEEDPVVAEEGGTPADPEDDTAVAAQEAPAPDFAALDDAGLAAIVADPAAARGQTYVVYGEVQQFDENTGPCSALILVDDAQQQTWEGYATTAWIAAESGEAVCPEFTGLGALSHIKAWVTVLGTTSTEWEDGTVEEVLTLMVRQYEALPALP</sequence>
<keyword evidence="2" id="KW-1133">Transmembrane helix</keyword>
<evidence type="ECO:0000256" key="2">
    <source>
        <dbReference type="SAM" id="Phobius"/>
    </source>
</evidence>
<keyword evidence="2" id="KW-0472">Membrane</keyword>
<proteinExistence type="predicted"/>
<dbReference type="EMBL" id="JAEUAX010000002">
    <property type="protein sequence ID" value="MBW9109087.1"/>
    <property type="molecule type" value="Genomic_DNA"/>
</dbReference>
<feature type="region of interest" description="Disordered" evidence="1">
    <location>
        <begin position="1"/>
        <end position="29"/>
    </location>
</feature>
<feature type="transmembrane region" description="Helical" evidence="2">
    <location>
        <begin position="60"/>
        <end position="93"/>
    </location>
</feature>
<name>A0ABS7HUQ4_9MICO</name>
<protein>
    <submittedName>
        <fullName evidence="3">DUF4190 domain-containing protein</fullName>
    </submittedName>
</protein>
<evidence type="ECO:0000256" key="1">
    <source>
        <dbReference type="SAM" id="MobiDB-lite"/>
    </source>
</evidence>
<feature type="region of interest" description="Disordered" evidence="1">
    <location>
        <begin position="156"/>
        <end position="177"/>
    </location>
</feature>
<evidence type="ECO:0000313" key="4">
    <source>
        <dbReference type="Proteomes" id="UP000777440"/>
    </source>
</evidence>
<comment type="caution">
    <text evidence="3">The sequence shown here is derived from an EMBL/GenBank/DDBJ whole genome shotgun (WGS) entry which is preliminary data.</text>
</comment>
<reference evidence="3 4" key="1">
    <citation type="journal article" date="2021" name="MBio">
        <title>Poor Competitiveness of Bradyrhizobium in Pigeon Pea Root Colonization in Indian Soils.</title>
        <authorList>
            <person name="Chalasani D."/>
            <person name="Basu A."/>
            <person name="Pullabhotla S.V.S.R.N."/>
            <person name="Jorrin B."/>
            <person name="Neal A.L."/>
            <person name="Poole P.S."/>
            <person name="Podile A.R."/>
            <person name="Tkacz A."/>
        </authorList>
    </citation>
    <scope>NUCLEOTIDE SEQUENCE [LARGE SCALE GENOMIC DNA]</scope>
    <source>
        <strain evidence="3 4">HU12</strain>
    </source>
</reference>
<feature type="transmembrane region" description="Helical" evidence="2">
    <location>
        <begin position="105"/>
        <end position="131"/>
    </location>
</feature>
<organism evidence="3 4">
    <name type="scientific">Microbacterium ureisolvens</name>
    <dbReference type="NCBI Taxonomy" id="2781186"/>
    <lineage>
        <taxon>Bacteria</taxon>
        <taxon>Bacillati</taxon>
        <taxon>Actinomycetota</taxon>
        <taxon>Actinomycetes</taxon>
        <taxon>Micrococcales</taxon>
        <taxon>Microbacteriaceae</taxon>
        <taxon>Microbacterium</taxon>
    </lineage>
</organism>
<accession>A0ABS7HUQ4</accession>